<dbReference type="InterPro" id="IPR009040">
    <property type="entry name" value="Ferritin-like_diiron"/>
</dbReference>
<feature type="binding site" evidence="9">
    <location>
        <position position="127"/>
    </location>
    <ligand>
        <name>Fe cation</name>
        <dbReference type="ChEBI" id="CHEBI:24875"/>
        <label>1</label>
    </ligand>
</feature>
<dbReference type="SUPFAM" id="SSF47240">
    <property type="entry name" value="Ferritin-like"/>
    <property type="match status" value="1"/>
</dbReference>
<dbReference type="PANTHER" id="PTHR30295:SF0">
    <property type="entry name" value="BACTERIOFERRITIN"/>
    <property type="match status" value="1"/>
</dbReference>
<dbReference type="Pfam" id="PF00210">
    <property type="entry name" value="Ferritin"/>
    <property type="match status" value="1"/>
</dbReference>
<dbReference type="GO" id="GO:0004322">
    <property type="term" value="F:ferroxidase activity"/>
    <property type="evidence" value="ECO:0007669"/>
    <property type="project" value="UniProtKB-EC"/>
</dbReference>
<dbReference type="NCBIfam" id="TIGR00754">
    <property type="entry name" value="bfr"/>
    <property type="match status" value="1"/>
</dbReference>
<evidence type="ECO:0000256" key="5">
    <source>
        <dbReference type="ARBA" id="ARBA00022723"/>
    </source>
</evidence>
<feature type="binding site" evidence="9">
    <location>
        <position position="18"/>
    </location>
    <ligand>
        <name>Fe cation</name>
        <dbReference type="ChEBI" id="CHEBI:24875"/>
        <label>1</label>
    </ligand>
</feature>
<dbReference type="PRINTS" id="PR00601">
    <property type="entry name" value="BACFERRITIN"/>
</dbReference>
<dbReference type="GO" id="GO:0005829">
    <property type="term" value="C:cytosol"/>
    <property type="evidence" value="ECO:0007669"/>
    <property type="project" value="TreeGrafter"/>
</dbReference>
<dbReference type="InterPro" id="IPR008331">
    <property type="entry name" value="Ferritin_DPS_dom"/>
</dbReference>
<organism evidence="12 13">
    <name type="scientific">Alkalimarinus sediminis</name>
    <dbReference type="NCBI Taxonomy" id="1632866"/>
    <lineage>
        <taxon>Bacteria</taxon>
        <taxon>Pseudomonadati</taxon>
        <taxon>Pseudomonadota</taxon>
        <taxon>Gammaproteobacteria</taxon>
        <taxon>Alteromonadales</taxon>
        <taxon>Alteromonadaceae</taxon>
        <taxon>Alkalimarinus</taxon>
    </lineage>
</organism>
<comment type="similarity">
    <text evidence="2 8 10">Belongs to the bacterioferritin family.</text>
</comment>
<evidence type="ECO:0000256" key="10">
    <source>
        <dbReference type="RuleBase" id="RU000623"/>
    </source>
</evidence>
<dbReference type="Proteomes" id="UP001164472">
    <property type="component" value="Chromosome"/>
</dbReference>
<keyword evidence="3 8" id="KW-0409">Iron storage</keyword>
<keyword evidence="4 10" id="KW-0349">Heme</keyword>
<dbReference type="GO" id="GO:0006826">
    <property type="term" value="P:iron ion transport"/>
    <property type="evidence" value="ECO:0007669"/>
    <property type="project" value="InterPro"/>
</dbReference>
<evidence type="ECO:0000256" key="9">
    <source>
        <dbReference type="PIRSR" id="PIRSR002560-1"/>
    </source>
</evidence>
<evidence type="ECO:0000256" key="4">
    <source>
        <dbReference type="ARBA" id="ARBA00022617"/>
    </source>
</evidence>
<sequence>MKGDKKVIELLNKCLGNELIAINQYFLHARMFKHWGLGELDKHEYKKSIKDMKQADKIIERILFLEGIPNLQKLGKLLIGEDTQEILECDLKLQVVTLQDLREAIAYCETISDYVSRDLLGGILDSEEEHLDWIETQLDLIKNVTIENYLQSMIGD</sequence>
<dbReference type="GO" id="GO:0020037">
    <property type="term" value="F:heme binding"/>
    <property type="evidence" value="ECO:0007669"/>
    <property type="project" value="TreeGrafter"/>
</dbReference>
<dbReference type="EC" id="1.16.3.1" evidence="8"/>
<comment type="function">
    <text evidence="8">Iron-storage protein, whose ferroxidase center binds Fe(2+), oxidizes it using dioxygen to Fe(3+), and participates in the subsequent Fe(3+) oxide mineral core formation within the central cavity of the BFR protein shell.</text>
</comment>
<feature type="domain" description="Ferritin-like diiron" evidence="11">
    <location>
        <begin position="1"/>
        <end position="145"/>
    </location>
</feature>
<evidence type="ECO:0000256" key="2">
    <source>
        <dbReference type="ARBA" id="ARBA00008093"/>
    </source>
</evidence>
<gene>
    <name evidence="12" type="primary">bfr</name>
    <name evidence="12" type="ORF">NNL22_02535</name>
</gene>
<dbReference type="FunFam" id="1.20.1260.10:FF:000005">
    <property type="entry name" value="Bacterioferritin"/>
    <property type="match status" value="1"/>
</dbReference>
<dbReference type="GO" id="GO:0140315">
    <property type="term" value="F:iron ion sequestering activity"/>
    <property type="evidence" value="ECO:0007669"/>
    <property type="project" value="UniProtKB-ARBA"/>
</dbReference>
<comment type="catalytic activity">
    <reaction evidence="8">
        <text>4 Fe(2+) + O2 + 4 H(+) = 4 Fe(3+) + 2 H2O</text>
        <dbReference type="Rhea" id="RHEA:11148"/>
        <dbReference type="ChEBI" id="CHEBI:15377"/>
        <dbReference type="ChEBI" id="CHEBI:15378"/>
        <dbReference type="ChEBI" id="CHEBI:15379"/>
        <dbReference type="ChEBI" id="CHEBI:29033"/>
        <dbReference type="ChEBI" id="CHEBI:29034"/>
        <dbReference type="EC" id="1.16.3.1"/>
    </reaction>
</comment>
<dbReference type="GO" id="GO:0008199">
    <property type="term" value="F:ferric iron binding"/>
    <property type="evidence" value="ECO:0007669"/>
    <property type="project" value="InterPro"/>
</dbReference>
<dbReference type="PIRSF" id="PIRSF002560">
    <property type="entry name" value="Bacterioferritin"/>
    <property type="match status" value="1"/>
</dbReference>
<protein>
    <recommendedName>
        <fullName evidence="8 10">Bacterioferritin</fullName>
        <ecNumber evidence="8">1.16.3.1</ecNumber>
    </recommendedName>
</protein>
<dbReference type="EMBL" id="CP101527">
    <property type="protein sequence ID" value="UZW75496.1"/>
    <property type="molecule type" value="Genomic_DNA"/>
</dbReference>
<dbReference type="KEGG" id="asem:NNL22_02535"/>
<dbReference type="PROSITE" id="PS00549">
    <property type="entry name" value="BACTERIOFERRITIN"/>
    <property type="match status" value="1"/>
</dbReference>
<evidence type="ECO:0000256" key="7">
    <source>
        <dbReference type="ARBA" id="ARBA00036243"/>
    </source>
</evidence>
<evidence type="ECO:0000256" key="1">
    <source>
        <dbReference type="ARBA" id="ARBA00001970"/>
    </source>
</evidence>
<dbReference type="GO" id="GO:0006879">
    <property type="term" value="P:intracellular iron ion homeostasis"/>
    <property type="evidence" value="ECO:0007669"/>
    <property type="project" value="UniProtKB-KW"/>
</dbReference>
<comment type="catalytic activity">
    <reaction evidence="7">
        <text>Fe(2+)(in) = Fe(2+)(out)</text>
        <dbReference type="Rhea" id="RHEA:28486"/>
        <dbReference type="ChEBI" id="CHEBI:29033"/>
    </reaction>
</comment>
<keyword evidence="5 8" id="KW-0479">Metal-binding</keyword>
<dbReference type="PROSITE" id="PS50905">
    <property type="entry name" value="FERRITIN_LIKE"/>
    <property type="match status" value="1"/>
</dbReference>
<proteinExistence type="inferred from homology"/>
<dbReference type="InterPro" id="IPR009078">
    <property type="entry name" value="Ferritin-like_SF"/>
</dbReference>
<feature type="binding site" description="axial binding residue" evidence="9">
    <location>
        <position position="52"/>
    </location>
    <ligand>
        <name>heme b</name>
        <dbReference type="ChEBI" id="CHEBI:60344"/>
        <note>ligand shared between dimeric partners</note>
    </ligand>
    <ligandPart>
        <name>Fe</name>
        <dbReference type="ChEBI" id="CHEBI:18248"/>
    </ligandPart>
</feature>
<comment type="cofactor">
    <cofactor evidence="1">
        <name>heme b</name>
        <dbReference type="ChEBI" id="CHEBI:60344"/>
    </cofactor>
</comment>
<feature type="binding site" evidence="9">
    <location>
        <position position="130"/>
    </location>
    <ligand>
        <name>Fe cation</name>
        <dbReference type="ChEBI" id="CHEBI:24875"/>
        <label>2</label>
    </ligand>
</feature>
<evidence type="ECO:0000256" key="3">
    <source>
        <dbReference type="ARBA" id="ARBA00022434"/>
    </source>
</evidence>
<dbReference type="CDD" id="cd00907">
    <property type="entry name" value="Bacterioferritin"/>
    <property type="match status" value="1"/>
</dbReference>
<keyword evidence="12" id="KW-0560">Oxidoreductase</keyword>
<accession>A0A9E8HMB2</accession>
<dbReference type="Gene3D" id="1.20.1260.10">
    <property type="match status" value="1"/>
</dbReference>
<evidence type="ECO:0000313" key="12">
    <source>
        <dbReference type="EMBL" id="UZW75496.1"/>
    </source>
</evidence>
<evidence type="ECO:0000256" key="6">
    <source>
        <dbReference type="ARBA" id="ARBA00023004"/>
    </source>
</evidence>
<dbReference type="InterPro" id="IPR002024">
    <property type="entry name" value="Bacterioferritin"/>
</dbReference>
<feature type="binding site" evidence="9">
    <location>
        <position position="127"/>
    </location>
    <ligand>
        <name>Fe cation</name>
        <dbReference type="ChEBI" id="CHEBI:24875"/>
        <label>2</label>
    </ligand>
</feature>
<keyword evidence="6 8" id="KW-0408">Iron</keyword>
<evidence type="ECO:0000259" key="11">
    <source>
        <dbReference type="PROSITE" id="PS50905"/>
    </source>
</evidence>
<dbReference type="PANTHER" id="PTHR30295">
    <property type="entry name" value="BACTERIOFERRITIN"/>
    <property type="match status" value="1"/>
</dbReference>
<keyword evidence="13" id="KW-1185">Reference proteome</keyword>
<dbReference type="InterPro" id="IPR012347">
    <property type="entry name" value="Ferritin-like"/>
</dbReference>
<evidence type="ECO:0000313" key="13">
    <source>
        <dbReference type="Proteomes" id="UP001164472"/>
    </source>
</evidence>
<evidence type="ECO:0000256" key="8">
    <source>
        <dbReference type="PIRNR" id="PIRNR002560"/>
    </source>
</evidence>
<name>A0A9E8HMB2_9ALTE</name>
<dbReference type="RefSeq" id="WP_251813008.1">
    <property type="nucleotide sequence ID" value="NZ_CP101527.1"/>
</dbReference>
<dbReference type="AlphaFoldDB" id="A0A9E8HMB2"/>
<reference evidence="12" key="1">
    <citation type="submission" date="2022-07" db="EMBL/GenBank/DDBJ databases">
        <title>Alkalimarinus sp. nov., isolated from gut of a Alitta virens.</title>
        <authorList>
            <person name="Yang A.I."/>
            <person name="Shin N.-R."/>
        </authorList>
    </citation>
    <scope>NUCLEOTIDE SEQUENCE</scope>
    <source>
        <strain evidence="12">FA028</strain>
    </source>
</reference>